<dbReference type="InterPro" id="IPR011047">
    <property type="entry name" value="Quinoprotein_ADH-like_sf"/>
</dbReference>
<evidence type="ECO:0000256" key="1">
    <source>
        <dbReference type="ARBA" id="ARBA00022729"/>
    </source>
</evidence>
<dbReference type="Gene3D" id="2.130.10.10">
    <property type="entry name" value="YVTN repeat-like/Quinoprotein amine dehydrogenase"/>
    <property type="match status" value="1"/>
</dbReference>
<dbReference type="EMBL" id="UOFS01000013">
    <property type="protein sequence ID" value="VAW92880.1"/>
    <property type="molecule type" value="Genomic_DNA"/>
</dbReference>
<sequence>MKIHIIFYAVIFVLFTSCASSPSPVLPPVALQALTNQLDIDLLWTQRFGNGVGDNYLKFQPTSYNNAIVYLDHTGKLFSLDKKTGNVNWQRDFNLPVSSQFLIFENKIVFGTSQGDLIMAQIDSGEIVWRKKFNSEILSKAAISDGYLVINTVDGYLYGLDVNTGNQRWFYNRTVPVLTLRGSSSPIITNGIVLSGFDNGKLIALTLNTGRVIWDTTIALPSGSTEIERIIDVNIIPIVKDDLVYIATYQGRLAAIELTSGKIVWSRELSIFNDIKVDAFRVYVTAADSRIWALDRKNGATLWKQDALVRRNVTGPVLFHDQLIVGDFNGYLHWMSRKDGKLLSRVQIGEAVVKNNPADDLNSYFDTHISKVGNILSVPIIFDNTLYATNRYGDVHAYSSD</sequence>
<feature type="domain" description="Pyrrolo-quinoline quinone repeat" evidence="4">
    <location>
        <begin position="76"/>
        <end position="305"/>
    </location>
</feature>
<protein>
    <submittedName>
        <fullName evidence="5">Outer membrane beta-barrel assembly protein BamB</fullName>
    </submittedName>
</protein>
<name>A0A3B0ZUJ4_9ZZZZ</name>
<dbReference type="PANTHER" id="PTHR34512">
    <property type="entry name" value="CELL SURFACE PROTEIN"/>
    <property type="match status" value="1"/>
</dbReference>
<dbReference type="SMART" id="SM00564">
    <property type="entry name" value="PQQ"/>
    <property type="match status" value="7"/>
</dbReference>
<evidence type="ECO:0000313" key="5">
    <source>
        <dbReference type="EMBL" id="VAW92880.1"/>
    </source>
</evidence>
<dbReference type="InterPro" id="IPR015943">
    <property type="entry name" value="WD40/YVTN_repeat-like_dom_sf"/>
</dbReference>
<evidence type="ECO:0000259" key="4">
    <source>
        <dbReference type="Pfam" id="PF13360"/>
    </source>
</evidence>
<dbReference type="Pfam" id="PF13360">
    <property type="entry name" value="PQQ_2"/>
    <property type="match status" value="1"/>
</dbReference>
<dbReference type="SUPFAM" id="SSF50998">
    <property type="entry name" value="Quinoprotein alcohol dehydrogenase-like"/>
    <property type="match status" value="1"/>
</dbReference>
<gene>
    <name evidence="5" type="ORF">MNBD_GAMMA22-507</name>
</gene>
<organism evidence="5">
    <name type="scientific">hydrothermal vent metagenome</name>
    <dbReference type="NCBI Taxonomy" id="652676"/>
    <lineage>
        <taxon>unclassified sequences</taxon>
        <taxon>metagenomes</taxon>
        <taxon>ecological metagenomes</taxon>
    </lineage>
</organism>
<dbReference type="AlphaFoldDB" id="A0A3B0ZUJ4"/>
<keyword evidence="1" id="KW-0732">Signal</keyword>
<evidence type="ECO:0000256" key="3">
    <source>
        <dbReference type="ARBA" id="ARBA00023237"/>
    </source>
</evidence>
<dbReference type="InterPro" id="IPR002372">
    <property type="entry name" value="PQQ_rpt_dom"/>
</dbReference>
<proteinExistence type="inferred from homology"/>
<keyword evidence="2" id="KW-0472">Membrane</keyword>
<dbReference type="InterPro" id="IPR018391">
    <property type="entry name" value="PQQ_b-propeller_rpt"/>
</dbReference>
<dbReference type="InterPro" id="IPR017687">
    <property type="entry name" value="BamB"/>
</dbReference>
<dbReference type="PANTHER" id="PTHR34512:SF30">
    <property type="entry name" value="OUTER MEMBRANE PROTEIN ASSEMBLY FACTOR BAMB"/>
    <property type="match status" value="1"/>
</dbReference>
<dbReference type="HAMAP" id="MF_00923">
    <property type="entry name" value="OM_assembly_BamB"/>
    <property type="match status" value="1"/>
</dbReference>
<evidence type="ECO:0000256" key="2">
    <source>
        <dbReference type="ARBA" id="ARBA00023136"/>
    </source>
</evidence>
<accession>A0A3B0ZUJ4</accession>
<dbReference type="PROSITE" id="PS51257">
    <property type="entry name" value="PROKAR_LIPOPROTEIN"/>
    <property type="match status" value="1"/>
</dbReference>
<reference evidence="5" key="1">
    <citation type="submission" date="2018-06" db="EMBL/GenBank/DDBJ databases">
        <authorList>
            <person name="Zhirakovskaya E."/>
        </authorList>
    </citation>
    <scope>NUCLEOTIDE SEQUENCE</scope>
</reference>
<keyword evidence="3" id="KW-0998">Cell outer membrane</keyword>
<dbReference type="NCBIfam" id="TIGR03300">
    <property type="entry name" value="assembly_YfgL"/>
    <property type="match status" value="1"/>
</dbReference>